<dbReference type="InterPro" id="IPR000485">
    <property type="entry name" value="AsnC-type_HTH_dom"/>
</dbReference>
<evidence type="ECO:0000256" key="2">
    <source>
        <dbReference type="ARBA" id="ARBA00023125"/>
    </source>
</evidence>
<protein>
    <submittedName>
        <fullName evidence="5">DNA-binding Lrp family transcriptional regulator</fullName>
    </submittedName>
</protein>
<dbReference type="GO" id="GO:0005829">
    <property type="term" value="C:cytosol"/>
    <property type="evidence" value="ECO:0007669"/>
    <property type="project" value="TreeGrafter"/>
</dbReference>
<dbReference type="SUPFAM" id="SSF54909">
    <property type="entry name" value="Dimeric alpha+beta barrel"/>
    <property type="match status" value="2"/>
</dbReference>
<evidence type="ECO:0000313" key="6">
    <source>
        <dbReference type="Proteomes" id="UP000564573"/>
    </source>
</evidence>
<keyword evidence="1" id="KW-0805">Transcription regulation</keyword>
<comment type="caution">
    <text evidence="5">The sequence shown here is derived from an EMBL/GenBank/DDBJ whole genome shotgun (WGS) entry which is preliminary data.</text>
</comment>
<dbReference type="Gene3D" id="3.30.70.920">
    <property type="match status" value="2"/>
</dbReference>
<dbReference type="CDD" id="cd00090">
    <property type="entry name" value="HTH_ARSR"/>
    <property type="match status" value="1"/>
</dbReference>
<sequence length="325" mass="35376">MSERTGSAKANFDTLDRRIACALQIDGRAPWTTIAHALGESERTVLRRGTQLLDARMVVVAGRPAAATITLVGVQCEPGRARTTAHALAQRPDTVIVHLVTGDPDCVAVVNGRPGELARLVLDDLPGIRGISRTTSQPVLRHVHSIAEWRPGELTDAEVAALRRERPWDGATPHRGTQLPDRADELILRTLADDGRTTVEELARLTGLSDTTVRRRIEALTRTGALTIRAVVDPALFGYPVEAVLRLTVPPNYIDDVADEIAHSPHTRYVAITMGNEQIFVLAAFPDTQALQDFITTSPWVERVRNLTMSQILATAKRGGVVTPT</sequence>
<proteinExistence type="predicted"/>
<evidence type="ECO:0000313" key="5">
    <source>
        <dbReference type="EMBL" id="MBB3664529.1"/>
    </source>
</evidence>
<dbReference type="PROSITE" id="PS00519">
    <property type="entry name" value="HTH_ASNC_1"/>
    <property type="match status" value="1"/>
</dbReference>
<organism evidence="5 6">
    <name type="scientific">Prauserella sediminis</name>
    <dbReference type="NCBI Taxonomy" id="577680"/>
    <lineage>
        <taxon>Bacteria</taxon>
        <taxon>Bacillati</taxon>
        <taxon>Actinomycetota</taxon>
        <taxon>Actinomycetes</taxon>
        <taxon>Pseudonocardiales</taxon>
        <taxon>Pseudonocardiaceae</taxon>
        <taxon>Prauserella</taxon>
        <taxon>Prauserella salsuginis group</taxon>
    </lineage>
</organism>
<evidence type="ECO:0000256" key="1">
    <source>
        <dbReference type="ARBA" id="ARBA00023015"/>
    </source>
</evidence>
<dbReference type="PROSITE" id="PS50956">
    <property type="entry name" value="HTH_ASNC_2"/>
    <property type="match status" value="1"/>
</dbReference>
<dbReference type="InterPro" id="IPR036388">
    <property type="entry name" value="WH-like_DNA-bd_sf"/>
</dbReference>
<dbReference type="InterPro" id="IPR036390">
    <property type="entry name" value="WH_DNA-bd_sf"/>
</dbReference>
<gene>
    <name evidence="5" type="ORF">FB384_003433</name>
</gene>
<reference evidence="5 6" key="1">
    <citation type="submission" date="2020-08" db="EMBL/GenBank/DDBJ databases">
        <title>Sequencing the genomes of 1000 actinobacteria strains.</title>
        <authorList>
            <person name="Klenk H.-P."/>
        </authorList>
    </citation>
    <scope>NUCLEOTIDE SEQUENCE [LARGE SCALE GENOMIC DNA]</scope>
    <source>
        <strain evidence="5 6">DSM 45267</strain>
    </source>
</reference>
<dbReference type="PANTHER" id="PTHR30154:SF34">
    <property type="entry name" value="TRANSCRIPTIONAL REGULATOR AZLB"/>
    <property type="match status" value="1"/>
</dbReference>
<dbReference type="Pfam" id="PF13404">
    <property type="entry name" value="HTH_AsnC-type"/>
    <property type="match status" value="1"/>
</dbReference>
<dbReference type="GO" id="GO:0043200">
    <property type="term" value="P:response to amino acid"/>
    <property type="evidence" value="ECO:0007669"/>
    <property type="project" value="TreeGrafter"/>
</dbReference>
<keyword evidence="3" id="KW-0804">Transcription</keyword>
<dbReference type="InterPro" id="IPR011008">
    <property type="entry name" value="Dimeric_a/b-barrel"/>
</dbReference>
<dbReference type="SMART" id="SM00344">
    <property type="entry name" value="HTH_ASNC"/>
    <property type="match status" value="2"/>
</dbReference>
<dbReference type="GO" id="GO:0043565">
    <property type="term" value="F:sequence-specific DNA binding"/>
    <property type="evidence" value="ECO:0007669"/>
    <property type="project" value="InterPro"/>
</dbReference>
<dbReference type="PANTHER" id="PTHR30154">
    <property type="entry name" value="LEUCINE-RESPONSIVE REGULATORY PROTEIN"/>
    <property type="match status" value="1"/>
</dbReference>
<dbReference type="Pfam" id="PF13412">
    <property type="entry name" value="HTH_24"/>
    <property type="match status" value="1"/>
</dbReference>
<accession>A0A839XRB1</accession>
<dbReference type="Gene3D" id="1.10.10.10">
    <property type="entry name" value="Winged helix-like DNA-binding domain superfamily/Winged helix DNA-binding domain"/>
    <property type="match status" value="2"/>
</dbReference>
<dbReference type="PRINTS" id="PR00033">
    <property type="entry name" value="HTHASNC"/>
</dbReference>
<dbReference type="Pfam" id="PF01037">
    <property type="entry name" value="AsnC_trans_reg"/>
    <property type="match status" value="1"/>
</dbReference>
<evidence type="ECO:0000256" key="3">
    <source>
        <dbReference type="ARBA" id="ARBA00023163"/>
    </source>
</evidence>
<dbReference type="InterPro" id="IPR019888">
    <property type="entry name" value="Tscrpt_reg_AsnC-like"/>
</dbReference>
<keyword evidence="2 5" id="KW-0238">DNA-binding</keyword>
<dbReference type="RefSeq" id="WP_183784287.1">
    <property type="nucleotide sequence ID" value="NZ_JACIBS010000001.1"/>
</dbReference>
<name>A0A839XRB1_9PSEU</name>
<evidence type="ECO:0000259" key="4">
    <source>
        <dbReference type="PROSITE" id="PS50956"/>
    </source>
</evidence>
<dbReference type="Proteomes" id="UP000564573">
    <property type="component" value="Unassembled WGS sequence"/>
</dbReference>
<dbReference type="InterPro" id="IPR019885">
    <property type="entry name" value="Tscrpt_reg_HTH_AsnC-type_CS"/>
</dbReference>
<dbReference type="InterPro" id="IPR019887">
    <property type="entry name" value="Tscrpt_reg_AsnC/Lrp_C"/>
</dbReference>
<dbReference type="InterPro" id="IPR011991">
    <property type="entry name" value="ArsR-like_HTH"/>
</dbReference>
<dbReference type="SUPFAM" id="SSF46785">
    <property type="entry name" value="Winged helix' DNA-binding domain"/>
    <property type="match status" value="1"/>
</dbReference>
<keyword evidence="6" id="KW-1185">Reference proteome</keyword>
<feature type="domain" description="HTH asnC-type" evidence="4">
    <location>
        <begin position="180"/>
        <end position="240"/>
    </location>
</feature>
<dbReference type="EMBL" id="JACIBS010000001">
    <property type="protein sequence ID" value="MBB3664529.1"/>
    <property type="molecule type" value="Genomic_DNA"/>
</dbReference>
<dbReference type="AlphaFoldDB" id="A0A839XRB1"/>